<proteinExistence type="predicted"/>
<gene>
    <name evidence="1" type="ORF">Poli38472_012147</name>
</gene>
<evidence type="ECO:0000313" key="1">
    <source>
        <dbReference type="EMBL" id="TMW67031.1"/>
    </source>
</evidence>
<dbReference type="OrthoDB" id="168507at2759"/>
<accession>A0A8K1CQW9</accession>
<dbReference type="AlphaFoldDB" id="A0A8K1CQW9"/>
<comment type="caution">
    <text evidence="1">The sequence shown here is derived from an EMBL/GenBank/DDBJ whole genome shotgun (WGS) entry which is preliminary data.</text>
</comment>
<evidence type="ECO:0008006" key="3">
    <source>
        <dbReference type="Google" id="ProtNLM"/>
    </source>
</evidence>
<reference evidence="1" key="1">
    <citation type="submission" date="2019-03" db="EMBL/GenBank/DDBJ databases">
        <title>Long read genome sequence of the mycoparasitic Pythium oligandrum ATCC 38472 isolated from sugarbeet rhizosphere.</title>
        <authorList>
            <person name="Gaulin E."/>
        </authorList>
    </citation>
    <scope>NUCLEOTIDE SEQUENCE</scope>
    <source>
        <strain evidence="1">ATCC 38472_TT</strain>
    </source>
</reference>
<evidence type="ECO:0000313" key="2">
    <source>
        <dbReference type="Proteomes" id="UP000794436"/>
    </source>
</evidence>
<organism evidence="1 2">
    <name type="scientific">Pythium oligandrum</name>
    <name type="common">Mycoparasitic fungus</name>
    <dbReference type="NCBI Taxonomy" id="41045"/>
    <lineage>
        <taxon>Eukaryota</taxon>
        <taxon>Sar</taxon>
        <taxon>Stramenopiles</taxon>
        <taxon>Oomycota</taxon>
        <taxon>Peronosporomycetes</taxon>
        <taxon>Pythiales</taxon>
        <taxon>Pythiaceae</taxon>
        <taxon>Pythium</taxon>
    </lineage>
</organism>
<dbReference type="EMBL" id="SPLM01000006">
    <property type="protein sequence ID" value="TMW67031.1"/>
    <property type="molecule type" value="Genomic_DNA"/>
</dbReference>
<protein>
    <recommendedName>
        <fullName evidence="3">Sfi1 spindle body domain-containing protein</fullName>
    </recommendedName>
</protein>
<dbReference type="Proteomes" id="UP000794436">
    <property type="component" value="Unassembled WGS sequence"/>
</dbReference>
<sequence>MTDRADASCVYVKRALLTQLEREKRGLRWQLARAAKAAETHAADVAAYEAKLKDLLTIVEMNKSVADKAVKQTYSRESVVQKLQSEKQTLTTQLQRQHTRAVVAMQQRSERRRRRDVWNAWVRVTRWHKDVKTRMRRILERQRRRRLESGFAQWKRIIGARMMDIQPSGAALEPLPSPTSSMCSRSTFSTVSEGLAAHKSLGFATWKAEWHARKRKHRLATQFAQLILVRRVVNAWKQAVRRRNWQNAMTMTAKQRRRQLCFIRWRQWTRRAALGRKALRRILKTQARRVLQREFSLFRLKCTEKCVAEWAEIHKSARNAVEEERNIYALHQDAALQEIQERFTRQELAQRRFLEGQRHQLSQKRRREGLRVWFVRWQKRIELRRMQAQVAKHYAQVHVRRSRVRRVYVAWKQLHEQQKRVKILMQRVICRQQKTLIVRCFHHLTRQLHRQIQRKRRLRLILIRRNKHALIRSWARLHSVILLEEQEACAHLQTRELMTQLQVRETTWQYEAHRLQRVAYRYQLQNALHLGDTKRERQAPFGSRGQEKSWLCSLTEYRRRHRMRWRLQQSRQSLHRRVRRALALSLLLKTLHRQHLRVVRRAFWVWFSRIQRISSVLASIGFAALPWSRPTTSFSGSMLLLALEEMDLKDQTATAEATQRAWQAVDRTLRSFRKQFVHRAFDRWVFLSRIRTRRPVSRRYQLVHPLRSDLIATGRAFLAKLHSIIKRKAFATWKTQYVAWAIDSARQEELELLAALRNVTSYRQTLDPYSRPY</sequence>
<keyword evidence="2" id="KW-1185">Reference proteome</keyword>
<name>A0A8K1CQW9_PYTOL</name>